<keyword evidence="3" id="KW-0813">Transport</keyword>
<dbReference type="Pfam" id="PF00060">
    <property type="entry name" value="Lig_chan"/>
    <property type="match status" value="2"/>
</dbReference>
<feature type="transmembrane region" description="Helical" evidence="14">
    <location>
        <begin position="863"/>
        <end position="884"/>
    </location>
</feature>
<proteinExistence type="inferred from homology"/>
<evidence type="ECO:0000256" key="12">
    <source>
        <dbReference type="ARBA" id="ARBA00023303"/>
    </source>
</evidence>
<feature type="transmembrane region" description="Helical" evidence="14">
    <location>
        <begin position="829"/>
        <end position="851"/>
    </location>
</feature>
<dbReference type="InterPro" id="IPR015683">
    <property type="entry name" value="Ionotropic_Glu_rcpt"/>
</dbReference>
<feature type="domain" description="Ionotropic glutamate receptor C-terminal" evidence="16">
    <location>
        <begin position="466"/>
        <end position="807"/>
    </location>
</feature>
<feature type="domain" description="Ionotropic glutamate receptor C-terminal" evidence="16">
    <location>
        <begin position="1340"/>
        <end position="1682"/>
    </location>
</feature>
<comment type="similarity">
    <text evidence="2">Belongs to the glutamate-gated ion channel (TC 1.A.10.1) family.</text>
</comment>
<evidence type="ECO:0000256" key="5">
    <source>
        <dbReference type="ARBA" id="ARBA00022729"/>
    </source>
</evidence>
<feature type="transmembrane region" description="Helical" evidence="14">
    <location>
        <begin position="1459"/>
        <end position="1479"/>
    </location>
</feature>
<evidence type="ECO:0000256" key="15">
    <source>
        <dbReference type="SAM" id="SignalP"/>
    </source>
</evidence>
<organism evidence="17 18">
    <name type="scientific">Vigna unguiculata</name>
    <name type="common">Cowpea</name>
    <dbReference type="NCBI Taxonomy" id="3917"/>
    <lineage>
        <taxon>Eukaryota</taxon>
        <taxon>Viridiplantae</taxon>
        <taxon>Streptophyta</taxon>
        <taxon>Embryophyta</taxon>
        <taxon>Tracheophyta</taxon>
        <taxon>Spermatophyta</taxon>
        <taxon>Magnoliopsida</taxon>
        <taxon>eudicotyledons</taxon>
        <taxon>Gunneridae</taxon>
        <taxon>Pentapetalae</taxon>
        <taxon>rosids</taxon>
        <taxon>fabids</taxon>
        <taxon>Fabales</taxon>
        <taxon>Fabaceae</taxon>
        <taxon>Papilionoideae</taxon>
        <taxon>50 kb inversion clade</taxon>
        <taxon>NPAAA clade</taxon>
        <taxon>indigoferoid/millettioid clade</taxon>
        <taxon>Phaseoleae</taxon>
        <taxon>Vigna</taxon>
    </lineage>
</organism>
<dbReference type="SMR" id="A0A4D6N9S5"/>
<evidence type="ECO:0000256" key="13">
    <source>
        <dbReference type="SAM" id="MobiDB-lite"/>
    </source>
</evidence>
<feature type="transmembrane region" description="Helical" evidence="14">
    <location>
        <begin position="647"/>
        <end position="671"/>
    </location>
</feature>
<sequence length="1798" mass="199953">MKKFMVLHLVTWIWICGVAHSTTPASVNIGAVFAFDSVIGRVAKEAMEMAISDVNKNPTVLNGTELKLIMKDAMCNAFLGSIGAFQLLEIGVAAIIGPQSSAVAHTVSQIADALQVPLVSYAATDPTLSSLQFPFFIRSTQSDLAQMTAMADLIDFNGWKEVIVVFLDDDYGRNGVSALNDELEKRRLKISYKLPLSIKFDPVEITNLLNQSKLIGPRVYVVHVNPDPSLRIFSIAHKLQMMSKDYVWLVTDWLSATLDSLSLVNQTSFSVLQGVVGLRQHILDSQKKRDFISRWMKRQKDGLTNTSLNSYGFSAYDTVWAIALSIDKFIKVNNLTFMPHDNYKLSQTEGIGVQLDKLKIFTGGSDLVKILLQSNFTGVSGQVLFNSDRNIVSRGYDIININQLGITRVGFWSNYSGFSVVPPETLKKRAHSRFSKDQKLDNITWPGGKTDRPRGWVIADNTKPLRIGVPKRASFVEFVTEVPNSHDIQGYCIDVFMKALEFIPYEVPFVFKPFGNGKANPNYDELVKMVADNVYDAVVGDIAIVTNRTRIVDFSQPFASSSLVIVAPINKAGSSAWVFLKPFTADMWCATAASFLVVGIVIWILEHRVNNDFRGPPKKQIITMIMFSLSTLFKKNQEDTVSSLSKMVMIVWLFLLMVITASYTASLTSILTVEQLSSPITGIESLIASSWPIGYQVGSFAYSYMADNLYISKSRLVPLGSPEEYALALQKGPSAGGVAAIVDELPYVELFLSKETDFGIIGQPFARNSWGFAFQRESPFAFDMSTAILKLSENGDLHRIHERWFCKMGCPEERTSNSKPEQLHLVSFWGLYLSCGVVSLAALVVFLLRMIRQYARFKKKQKDIASSVLFLLVLFLWIPTQVVVGRTRTTVTNSSTSSSTPRVLRVGALFSLDSVIGRSAEPALVAAFEDVNADSSILPGIKLEAALHDTNCSGFAGTMEALQLMEDEVIAAIGPQSSGIAHVISHVVNELHVPLISFGATDPSLSSLQYPYFVRSTQSDYYQMYAIAALVDYYRWREIIAIYVDDDNGRNGISVLGDALSKKRAKISYKAPFPPGAPRKDISDLLNGVNLMESRVFVLHVNPETGLSIFSIAQKLGMMGSGYVWIATDSLASALDSSEPVDPKILNLLQGVLALRHHTPDTNEKKNFLSRMKRLRNKETPSFNSYALYAYDTVWLVAHALDAFLKEGGVVSFSSDPKLSDTNGSTLHLESLHVFDEGPTFLQTILGTNFTGLTGLVQFDNERNRIRPAYDILNIGGSGMRRIGYWSNYSGLSVVAPEILYKKPPNTSTSSQQLYGVIWPGETAAKPRGWVFPNNGKPLRIAVPNRVSYLEFVSKDKNPPGVRGYCIDVFEAAINLLPYPVPREYILFGPGDRNPSYDDISSQVALNNYDAAVGDVTIVPNRTRFLDFTQPYIESGLVVVVPVKEIKSSPWSFLKPFTAQMWCVTGAFFILVGTVVWILEHRHNPEFRGRPKKQLMTVFWFSFSTMFFSHRENTVSGLGRLVLIIWLFVVLIINSSYTASLTSILTVQQLSSQIEGIDSLISSNQPIGIQEGSFARKYLTEELNIQPSRIVTLKNMEAYIDALERGPKDGGVVAVVDELPYIEILMSNTNCKFRTVGQEFTKSGWGFAFQRDSPLAVDMSTAILQLSENGDLQKIHDKWLLKQDCSTQENDVDLNKLSLSSFWGLFLICGIACLLALTAFFIRVLCQYTKFSPESEQHDEETSPDRPKGKGPFGSNTSFRDLIYFVDKKEKEIKEILKQKSKKRRRSLSLDGQSSSSA</sequence>
<evidence type="ECO:0000256" key="3">
    <source>
        <dbReference type="ARBA" id="ARBA00022448"/>
    </source>
</evidence>
<keyword evidence="6 14" id="KW-1133">Transmembrane helix</keyword>
<keyword evidence="18" id="KW-1185">Reference proteome</keyword>
<dbReference type="SUPFAM" id="SSF53822">
    <property type="entry name" value="Periplasmic binding protein-like I"/>
    <property type="match status" value="2"/>
</dbReference>
<feature type="transmembrane region" description="Helical" evidence="14">
    <location>
        <begin position="1523"/>
        <end position="1547"/>
    </location>
</feature>
<evidence type="ECO:0000256" key="11">
    <source>
        <dbReference type="ARBA" id="ARBA00023286"/>
    </source>
</evidence>
<dbReference type="Gene3D" id="3.40.50.2300">
    <property type="match status" value="4"/>
</dbReference>
<evidence type="ECO:0000256" key="14">
    <source>
        <dbReference type="SAM" id="Phobius"/>
    </source>
</evidence>
<evidence type="ECO:0000313" key="17">
    <source>
        <dbReference type="EMBL" id="QCE09554.1"/>
    </source>
</evidence>
<keyword evidence="10" id="KW-0325">Glycoprotein</keyword>
<gene>
    <name evidence="17" type="ORF">DEO72_LG10g775</name>
</gene>
<dbReference type="InterPro" id="IPR001828">
    <property type="entry name" value="ANF_lig-bd_rcpt"/>
</dbReference>
<feature type="transmembrane region" description="Helical" evidence="14">
    <location>
        <begin position="587"/>
        <end position="605"/>
    </location>
</feature>
<dbReference type="GO" id="GO:0015276">
    <property type="term" value="F:ligand-gated monoatomic ion channel activity"/>
    <property type="evidence" value="ECO:0007669"/>
    <property type="project" value="InterPro"/>
</dbReference>
<dbReference type="FunFam" id="3.40.190.10:FF:000175">
    <property type="entry name" value="Glutamate receptor"/>
    <property type="match status" value="2"/>
</dbReference>
<dbReference type="Pfam" id="PF10613">
    <property type="entry name" value="Lig_chan-Glu_bd"/>
    <property type="match status" value="1"/>
</dbReference>
<feature type="signal peptide" evidence="15">
    <location>
        <begin position="1"/>
        <end position="21"/>
    </location>
</feature>
<dbReference type="Proteomes" id="UP000501690">
    <property type="component" value="Linkage Group LG10"/>
</dbReference>
<dbReference type="FunFam" id="1.10.287.70:FF:000172">
    <property type="entry name" value="Glutamate receptor"/>
    <property type="match status" value="1"/>
</dbReference>
<dbReference type="GO" id="GO:1901701">
    <property type="term" value="P:cellular response to oxygen-containing compound"/>
    <property type="evidence" value="ECO:0007669"/>
    <property type="project" value="UniProtKB-ARBA"/>
</dbReference>
<dbReference type="GO" id="GO:0016020">
    <property type="term" value="C:membrane"/>
    <property type="evidence" value="ECO:0007669"/>
    <property type="project" value="UniProtKB-SubCell"/>
</dbReference>
<dbReference type="SUPFAM" id="SSF53850">
    <property type="entry name" value="Periplasmic binding protein-like II"/>
    <property type="match status" value="2"/>
</dbReference>
<evidence type="ECO:0000313" key="18">
    <source>
        <dbReference type="Proteomes" id="UP000501690"/>
    </source>
</evidence>
<name>A0A4D6N9S5_VIGUN</name>
<evidence type="ECO:0000259" key="16">
    <source>
        <dbReference type="SMART" id="SM00079"/>
    </source>
</evidence>
<reference evidence="17 18" key="1">
    <citation type="submission" date="2019-04" db="EMBL/GenBank/DDBJ databases">
        <title>An improved genome assembly and genetic linkage map for asparagus bean, Vigna unguiculata ssp. sesquipedialis.</title>
        <authorList>
            <person name="Xia Q."/>
            <person name="Zhang R."/>
            <person name="Dong Y."/>
        </authorList>
    </citation>
    <scope>NUCLEOTIDE SEQUENCE [LARGE SCALE GENOMIC DNA]</scope>
    <source>
        <tissue evidence="17">Leaf</tissue>
    </source>
</reference>
<evidence type="ECO:0000256" key="8">
    <source>
        <dbReference type="ARBA" id="ARBA00023136"/>
    </source>
</evidence>
<dbReference type="SMART" id="SM00079">
    <property type="entry name" value="PBPe"/>
    <property type="match status" value="2"/>
</dbReference>
<dbReference type="PRINTS" id="PR01176">
    <property type="entry name" value="GABABRECEPTR"/>
</dbReference>
<dbReference type="GO" id="GO:0007165">
    <property type="term" value="P:signal transduction"/>
    <property type="evidence" value="ECO:0007669"/>
    <property type="project" value="UniProtKB-ARBA"/>
</dbReference>
<dbReference type="InterPro" id="IPR001320">
    <property type="entry name" value="Iontro_rcpt_C"/>
</dbReference>
<evidence type="ECO:0000256" key="10">
    <source>
        <dbReference type="ARBA" id="ARBA00023180"/>
    </source>
</evidence>
<dbReference type="Pfam" id="PF01094">
    <property type="entry name" value="ANF_receptor"/>
    <property type="match status" value="2"/>
</dbReference>
<evidence type="ECO:0000256" key="6">
    <source>
        <dbReference type="ARBA" id="ARBA00022989"/>
    </source>
</evidence>
<dbReference type="Gene3D" id="1.10.287.70">
    <property type="match status" value="2"/>
</dbReference>
<evidence type="ECO:0000256" key="9">
    <source>
        <dbReference type="ARBA" id="ARBA00023170"/>
    </source>
</evidence>
<evidence type="ECO:0000256" key="1">
    <source>
        <dbReference type="ARBA" id="ARBA00004141"/>
    </source>
</evidence>
<keyword evidence="9 17" id="KW-0675">Receptor</keyword>
<evidence type="ECO:0000256" key="4">
    <source>
        <dbReference type="ARBA" id="ARBA00022692"/>
    </source>
</evidence>
<keyword evidence="5 15" id="KW-0732">Signal</keyword>
<feature type="transmembrane region" description="Helical" evidence="14">
    <location>
        <begin position="1702"/>
        <end position="1722"/>
    </location>
</feature>
<feature type="compositionally biased region" description="Basic and acidic residues" evidence="13">
    <location>
        <begin position="1735"/>
        <end position="1748"/>
    </location>
</feature>
<protein>
    <submittedName>
        <fullName evidence="17">Glutamate receptor</fullName>
    </submittedName>
</protein>
<keyword evidence="8 14" id="KW-0472">Membrane</keyword>
<dbReference type="InterPro" id="IPR028082">
    <property type="entry name" value="Peripla_BP_I"/>
</dbReference>
<evidence type="ECO:0000256" key="7">
    <source>
        <dbReference type="ARBA" id="ARBA00023065"/>
    </source>
</evidence>
<dbReference type="FunFam" id="3.40.190.10:FF:000054">
    <property type="entry name" value="Glutamate receptor"/>
    <property type="match status" value="2"/>
</dbReference>
<keyword evidence="12" id="KW-0407">Ion channel</keyword>
<dbReference type="EMBL" id="CP039354">
    <property type="protein sequence ID" value="QCE09554.1"/>
    <property type="molecule type" value="Genomic_DNA"/>
</dbReference>
<keyword evidence="11" id="KW-1071">Ligand-gated ion channel</keyword>
<evidence type="ECO:0000256" key="2">
    <source>
        <dbReference type="ARBA" id="ARBA00008685"/>
    </source>
</evidence>
<feature type="chain" id="PRO_5020021229" evidence="15">
    <location>
        <begin position="22"/>
        <end position="1798"/>
    </location>
</feature>
<dbReference type="CDD" id="cd19990">
    <property type="entry name" value="PBP1_GABAb_receptor_plant"/>
    <property type="match status" value="2"/>
</dbReference>
<accession>A0A4D6N9S5</accession>
<dbReference type="CDD" id="cd13686">
    <property type="entry name" value="GluR_Plant"/>
    <property type="match status" value="2"/>
</dbReference>
<dbReference type="FunFam" id="1.10.287.70:FF:000037">
    <property type="entry name" value="Glutamate receptor"/>
    <property type="match status" value="1"/>
</dbReference>
<comment type="subcellular location">
    <subcellularLocation>
        <location evidence="1">Membrane</location>
        <topology evidence="1">Multi-pass membrane protein</topology>
    </subcellularLocation>
</comment>
<dbReference type="InterPro" id="IPR019594">
    <property type="entry name" value="Glu/Gly-bd"/>
</dbReference>
<dbReference type="GO" id="GO:0009611">
    <property type="term" value="P:response to wounding"/>
    <property type="evidence" value="ECO:0007669"/>
    <property type="project" value="UniProtKB-ARBA"/>
</dbReference>
<dbReference type="FunFam" id="3.40.50.2300:FF:000081">
    <property type="entry name" value="Glutamate receptor"/>
    <property type="match status" value="2"/>
</dbReference>
<keyword evidence="7" id="KW-0406">Ion transport</keyword>
<dbReference type="InterPro" id="IPR044440">
    <property type="entry name" value="GABAb_receptor_plant_PBP1"/>
</dbReference>
<dbReference type="Gene3D" id="3.40.190.10">
    <property type="entry name" value="Periplasmic binding protein-like II"/>
    <property type="match status" value="5"/>
</dbReference>
<dbReference type="PANTHER" id="PTHR18966">
    <property type="entry name" value="IONOTROPIC GLUTAMATE RECEPTOR"/>
    <property type="match status" value="1"/>
</dbReference>
<feature type="region of interest" description="Disordered" evidence="13">
    <location>
        <begin position="1735"/>
        <end position="1758"/>
    </location>
</feature>
<keyword evidence="4 14" id="KW-0812">Transmembrane</keyword>